<gene>
    <name evidence="1" type="ORF">SDC9_178185</name>
</gene>
<name>A0A645H330_9ZZZZ</name>
<dbReference type="AlphaFoldDB" id="A0A645H330"/>
<dbReference type="EMBL" id="VSSQ01081935">
    <property type="protein sequence ID" value="MPN30714.1"/>
    <property type="molecule type" value="Genomic_DNA"/>
</dbReference>
<evidence type="ECO:0000313" key="1">
    <source>
        <dbReference type="EMBL" id="MPN30714.1"/>
    </source>
</evidence>
<protein>
    <submittedName>
        <fullName evidence="1">Uncharacterized protein</fullName>
    </submittedName>
</protein>
<sequence length="216" mass="22940">MIKLIAVFDVAQRPAVESAVEHSRSRGHGGLGIVDHAAGAQEVARQQNRPVGQIETLGRTGSFAVKFFLILRLKPPPPRPFSGCRVVGAVNGVAGRVFARLVVMLIKTAVPGAEQSPARFVPHRPEIADHGLAAVVRHPSEHVRQRDRIAPGATAVEGAHLIEFVIAVVLAALQTHLTHGQDHGKGLPQSPDHTGAGMDEATFAVIAGVNHLQIDF</sequence>
<proteinExistence type="predicted"/>
<reference evidence="1" key="1">
    <citation type="submission" date="2019-08" db="EMBL/GenBank/DDBJ databases">
        <authorList>
            <person name="Kucharzyk K."/>
            <person name="Murdoch R.W."/>
            <person name="Higgins S."/>
            <person name="Loffler F."/>
        </authorList>
    </citation>
    <scope>NUCLEOTIDE SEQUENCE</scope>
</reference>
<organism evidence="1">
    <name type="scientific">bioreactor metagenome</name>
    <dbReference type="NCBI Taxonomy" id="1076179"/>
    <lineage>
        <taxon>unclassified sequences</taxon>
        <taxon>metagenomes</taxon>
        <taxon>ecological metagenomes</taxon>
    </lineage>
</organism>
<comment type="caution">
    <text evidence="1">The sequence shown here is derived from an EMBL/GenBank/DDBJ whole genome shotgun (WGS) entry which is preliminary data.</text>
</comment>
<accession>A0A645H330</accession>